<dbReference type="AlphaFoldDB" id="A0A016VSZ2"/>
<proteinExistence type="predicted"/>
<evidence type="ECO:0000313" key="3">
    <source>
        <dbReference type="Proteomes" id="UP000024635"/>
    </source>
</evidence>
<name>A0A016VSZ2_9BILA</name>
<accession>A0A016VSZ2</accession>
<feature type="compositionally biased region" description="Polar residues" evidence="1">
    <location>
        <begin position="73"/>
        <end position="88"/>
    </location>
</feature>
<evidence type="ECO:0000256" key="1">
    <source>
        <dbReference type="SAM" id="MobiDB-lite"/>
    </source>
</evidence>
<reference evidence="3" key="1">
    <citation type="journal article" date="2015" name="Nat. Genet.">
        <title>The genome and transcriptome of the zoonotic hookworm Ancylostoma ceylanicum identify infection-specific gene families.</title>
        <authorList>
            <person name="Schwarz E.M."/>
            <person name="Hu Y."/>
            <person name="Antoshechkin I."/>
            <person name="Miller M.M."/>
            <person name="Sternberg P.W."/>
            <person name="Aroian R.V."/>
        </authorList>
    </citation>
    <scope>NUCLEOTIDE SEQUENCE</scope>
    <source>
        <strain evidence="3">HY135</strain>
    </source>
</reference>
<dbReference type="Proteomes" id="UP000024635">
    <property type="component" value="Unassembled WGS sequence"/>
</dbReference>
<feature type="compositionally biased region" description="Basic and acidic residues" evidence="1">
    <location>
        <begin position="20"/>
        <end position="32"/>
    </location>
</feature>
<dbReference type="EMBL" id="JARK01001341">
    <property type="protein sequence ID" value="EYC30152.1"/>
    <property type="molecule type" value="Genomic_DNA"/>
</dbReference>
<gene>
    <name evidence="2" type="primary">Acey_s0005.g2482</name>
    <name evidence="2" type="ORF">Y032_0005g2482</name>
</gene>
<feature type="region of interest" description="Disordered" evidence="1">
    <location>
        <begin position="1"/>
        <end position="88"/>
    </location>
</feature>
<keyword evidence="3" id="KW-1185">Reference proteome</keyword>
<protein>
    <submittedName>
        <fullName evidence="2">Uncharacterized protein</fullName>
    </submittedName>
</protein>
<organism evidence="2 3">
    <name type="scientific">Ancylostoma ceylanicum</name>
    <dbReference type="NCBI Taxonomy" id="53326"/>
    <lineage>
        <taxon>Eukaryota</taxon>
        <taxon>Metazoa</taxon>
        <taxon>Ecdysozoa</taxon>
        <taxon>Nematoda</taxon>
        <taxon>Chromadorea</taxon>
        <taxon>Rhabditida</taxon>
        <taxon>Rhabditina</taxon>
        <taxon>Rhabditomorpha</taxon>
        <taxon>Strongyloidea</taxon>
        <taxon>Ancylostomatidae</taxon>
        <taxon>Ancylostomatinae</taxon>
        <taxon>Ancylostoma</taxon>
    </lineage>
</organism>
<feature type="compositionally biased region" description="Basic and acidic residues" evidence="1">
    <location>
        <begin position="49"/>
        <end position="62"/>
    </location>
</feature>
<sequence>MNLEFGKNLESDLSLIGPEDTMKAESCNKELEDSTEVADAPKPACGENRFSKEKSTWKRDAKTWPAPGIDPGSVSSKSETTTIKPQPI</sequence>
<comment type="caution">
    <text evidence="2">The sequence shown here is derived from an EMBL/GenBank/DDBJ whole genome shotgun (WGS) entry which is preliminary data.</text>
</comment>
<evidence type="ECO:0000313" key="2">
    <source>
        <dbReference type="EMBL" id="EYC30152.1"/>
    </source>
</evidence>